<dbReference type="SMART" id="SM00129">
    <property type="entry name" value="KISc"/>
    <property type="match status" value="1"/>
</dbReference>
<dbReference type="AlphaFoldDB" id="A0A3B3Q939"/>
<dbReference type="Proteomes" id="UP000261540">
    <property type="component" value="Unplaced"/>
</dbReference>
<dbReference type="GO" id="GO:0007018">
    <property type="term" value="P:microtubule-based movement"/>
    <property type="evidence" value="ECO:0007669"/>
    <property type="project" value="InterPro"/>
</dbReference>
<feature type="coiled-coil region" evidence="6">
    <location>
        <begin position="246"/>
        <end position="304"/>
    </location>
</feature>
<feature type="domain" description="Kinesin motor" evidence="8">
    <location>
        <begin position="1"/>
        <end position="188"/>
    </location>
</feature>
<dbReference type="Ensembl" id="ENSPKIT00000026642.1">
    <property type="protein sequence ID" value="ENSPKIP00000002693.1"/>
    <property type="gene ID" value="ENSPKIG00000018136.1"/>
</dbReference>
<evidence type="ECO:0000256" key="3">
    <source>
        <dbReference type="ARBA" id="ARBA00022840"/>
    </source>
</evidence>
<evidence type="ECO:0000256" key="2">
    <source>
        <dbReference type="ARBA" id="ARBA00022741"/>
    </source>
</evidence>
<keyword evidence="4" id="KW-0206">Cytoskeleton</keyword>
<dbReference type="GO" id="GO:0008017">
    <property type="term" value="F:microtubule binding"/>
    <property type="evidence" value="ECO:0007669"/>
    <property type="project" value="InterPro"/>
</dbReference>
<feature type="region of interest" description="Disordered" evidence="7">
    <location>
        <begin position="473"/>
        <end position="501"/>
    </location>
</feature>
<keyword evidence="4" id="KW-0963">Cytoplasm</keyword>
<dbReference type="InterPro" id="IPR001752">
    <property type="entry name" value="Kinesin_motor_dom"/>
</dbReference>
<keyword evidence="3" id="KW-0067">ATP-binding</keyword>
<comment type="caution">
    <text evidence="5">Lacks conserved residue(s) required for the propagation of feature annotation.</text>
</comment>
<dbReference type="InterPro" id="IPR027640">
    <property type="entry name" value="Kinesin-like_fam"/>
</dbReference>
<evidence type="ECO:0000256" key="4">
    <source>
        <dbReference type="ARBA" id="ARBA00023212"/>
    </source>
</evidence>
<evidence type="ECO:0000256" key="7">
    <source>
        <dbReference type="SAM" id="MobiDB-lite"/>
    </source>
</evidence>
<evidence type="ECO:0000256" key="1">
    <source>
        <dbReference type="ARBA" id="ARBA00004245"/>
    </source>
</evidence>
<keyword evidence="2" id="KW-0547">Nucleotide-binding</keyword>
<evidence type="ECO:0000259" key="8">
    <source>
        <dbReference type="PROSITE" id="PS50067"/>
    </source>
</evidence>
<dbReference type="GO" id="GO:0005524">
    <property type="term" value="F:ATP binding"/>
    <property type="evidence" value="ECO:0007669"/>
    <property type="project" value="UniProtKB-KW"/>
</dbReference>
<dbReference type="GO" id="GO:0005856">
    <property type="term" value="C:cytoskeleton"/>
    <property type="evidence" value="ECO:0007669"/>
    <property type="project" value="UniProtKB-SubCell"/>
</dbReference>
<dbReference type="InterPro" id="IPR027417">
    <property type="entry name" value="P-loop_NTPase"/>
</dbReference>
<sequence>MILVNTHSYVLLPLLHLQGNDGGQTVLQGILHDPDGMGIIPRIVQDTFNYIYSMDENLEFHIKVSYLEIYLDRIKDLLELLKTNLSVHEDKNKGCTERFVCSPEEVMDTINEGKSNRHVAVTNMNEHSSRSHTTGQKLSGKLYLVDLAGEQVSKTGAEGAVLDEAKNINTLLSALGNIISALAEGSGYTKSTLMYGQRYNQLGMHCSKTFNKEKANTEALVPDNMCNCEVSPSPGVPGIKFSDVQKERCEEELGKLYKQLDDKMESGQLVEKLKQQMLDQEELLASSRQEVKEVLLALEELATNEHRTEIHRRRTARCTHGGLHTLNAHEDWTGYTQHTSKHMGKHTDDNRETKQVSMSLSAPAMPRSAVAALYCVFTINTRKSINKKYYLVGLWTSVLQLTTSGTSFILSPRFPQKHEAKIKSLTEYLQNVEQKKRQLEETMDSLNEELVKISTQGEVGAVNSDTFFQEAVEKQTQTHREAHQKQLAPKGTAPDRRDQARQDLKGLEETVAKELQSLHNLRKLFIRELTRVKKVLLYWPPFKYQKISFLENNLKQLTKVHKQPVRDNADLRSTAEGVKALEVVKENVVRDQRYQHEVDRIKEAVRAKNMARRGHSAQIVKCRPEGGGPVKPHICMGPQSFTTLVTLECGPRNNKSCTRPHSNPSLFYAFYYSSAEISLIFISLQQNKSVYTLWTRSGIIHLKKLSRICFSKNILKF</sequence>
<dbReference type="SUPFAM" id="SSF52540">
    <property type="entry name" value="P-loop containing nucleoside triphosphate hydrolases"/>
    <property type="match status" value="1"/>
</dbReference>
<comment type="subcellular location">
    <subcellularLocation>
        <location evidence="1">Cytoplasm</location>
        <location evidence="1">Cytoskeleton</location>
    </subcellularLocation>
</comment>
<protein>
    <submittedName>
        <fullName evidence="9">Kinesin family member 5B</fullName>
    </submittedName>
</protein>
<dbReference type="Gene3D" id="3.40.850.10">
    <property type="entry name" value="Kinesin motor domain"/>
    <property type="match status" value="1"/>
</dbReference>
<dbReference type="Pfam" id="PF00225">
    <property type="entry name" value="Kinesin"/>
    <property type="match status" value="1"/>
</dbReference>
<dbReference type="PROSITE" id="PS50067">
    <property type="entry name" value="KINESIN_MOTOR_2"/>
    <property type="match status" value="1"/>
</dbReference>
<dbReference type="PANTHER" id="PTHR47968">
    <property type="entry name" value="CENTROMERE PROTEIN E"/>
    <property type="match status" value="1"/>
</dbReference>
<dbReference type="GO" id="GO:0003777">
    <property type="term" value="F:microtubule motor activity"/>
    <property type="evidence" value="ECO:0007669"/>
    <property type="project" value="InterPro"/>
</dbReference>
<reference evidence="9" key="1">
    <citation type="submission" date="2025-08" db="UniProtKB">
        <authorList>
            <consortium name="Ensembl"/>
        </authorList>
    </citation>
    <scope>IDENTIFICATION</scope>
</reference>
<dbReference type="GeneTree" id="ENSGT00940000154801"/>
<dbReference type="InterPro" id="IPR036961">
    <property type="entry name" value="Kinesin_motor_dom_sf"/>
</dbReference>
<evidence type="ECO:0000313" key="10">
    <source>
        <dbReference type="Proteomes" id="UP000261540"/>
    </source>
</evidence>
<evidence type="ECO:0000256" key="5">
    <source>
        <dbReference type="PROSITE-ProRule" id="PRU00283"/>
    </source>
</evidence>
<proteinExistence type="inferred from homology"/>
<evidence type="ECO:0000256" key="6">
    <source>
        <dbReference type="SAM" id="Coils"/>
    </source>
</evidence>
<comment type="similarity">
    <text evidence="5">Belongs to the TRAFAC class myosin-kinesin ATPase superfamily. Kinesin family.</text>
</comment>
<feature type="compositionally biased region" description="Basic and acidic residues" evidence="7">
    <location>
        <begin position="473"/>
        <end position="484"/>
    </location>
</feature>
<keyword evidence="6" id="KW-0175">Coiled coil</keyword>
<feature type="coiled-coil region" evidence="6">
    <location>
        <begin position="422"/>
        <end position="456"/>
    </location>
</feature>
<evidence type="ECO:0000313" key="9">
    <source>
        <dbReference type="Ensembl" id="ENSPKIP00000002693.1"/>
    </source>
</evidence>
<dbReference type="PANTHER" id="PTHR47968:SF68">
    <property type="entry name" value="KINESIN-LIKE PROTEIN"/>
    <property type="match status" value="1"/>
</dbReference>
<keyword evidence="10" id="KW-1185">Reference proteome</keyword>
<organism evidence="9 10">
    <name type="scientific">Paramormyrops kingsleyae</name>
    <dbReference type="NCBI Taxonomy" id="1676925"/>
    <lineage>
        <taxon>Eukaryota</taxon>
        <taxon>Metazoa</taxon>
        <taxon>Chordata</taxon>
        <taxon>Craniata</taxon>
        <taxon>Vertebrata</taxon>
        <taxon>Euteleostomi</taxon>
        <taxon>Actinopterygii</taxon>
        <taxon>Neopterygii</taxon>
        <taxon>Teleostei</taxon>
        <taxon>Osteoglossocephala</taxon>
        <taxon>Osteoglossomorpha</taxon>
        <taxon>Osteoglossiformes</taxon>
        <taxon>Mormyridae</taxon>
        <taxon>Paramormyrops</taxon>
    </lineage>
</organism>
<accession>A0A3B3Q939</accession>
<reference evidence="9" key="2">
    <citation type="submission" date="2025-09" db="UniProtKB">
        <authorList>
            <consortium name="Ensembl"/>
        </authorList>
    </citation>
    <scope>IDENTIFICATION</scope>
</reference>
<name>A0A3B3Q939_9TELE</name>